<feature type="region of interest" description="Disordered" evidence="1">
    <location>
        <begin position="153"/>
        <end position="186"/>
    </location>
</feature>
<feature type="chain" id="PRO_5009533046" evidence="2">
    <location>
        <begin position="23"/>
        <end position="186"/>
    </location>
</feature>
<dbReference type="EMBL" id="MGEH01000032">
    <property type="protein sequence ID" value="OGL78411.1"/>
    <property type="molecule type" value="Genomic_DNA"/>
</dbReference>
<evidence type="ECO:0000256" key="2">
    <source>
        <dbReference type="SAM" id="SignalP"/>
    </source>
</evidence>
<organism evidence="3 4">
    <name type="scientific">Candidatus Uhrbacteria bacterium RIFCSPHIGHO2_12_FULL_60_25</name>
    <dbReference type="NCBI Taxonomy" id="1802399"/>
    <lineage>
        <taxon>Bacteria</taxon>
        <taxon>Candidatus Uhriibacteriota</taxon>
    </lineage>
</organism>
<evidence type="ECO:0000313" key="3">
    <source>
        <dbReference type="EMBL" id="OGL78411.1"/>
    </source>
</evidence>
<proteinExistence type="predicted"/>
<evidence type="ECO:0000256" key="1">
    <source>
        <dbReference type="SAM" id="MobiDB-lite"/>
    </source>
</evidence>
<name>A0A1F7UJE7_9BACT</name>
<gene>
    <name evidence="3" type="ORF">A3E39_02840</name>
</gene>
<accession>A0A1F7UJE7</accession>
<reference evidence="3 4" key="1">
    <citation type="journal article" date="2016" name="Nat. Commun.">
        <title>Thousands of microbial genomes shed light on interconnected biogeochemical processes in an aquifer system.</title>
        <authorList>
            <person name="Anantharaman K."/>
            <person name="Brown C.T."/>
            <person name="Hug L.A."/>
            <person name="Sharon I."/>
            <person name="Castelle C.J."/>
            <person name="Probst A.J."/>
            <person name="Thomas B.C."/>
            <person name="Singh A."/>
            <person name="Wilkins M.J."/>
            <person name="Karaoz U."/>
            <person name="Brodie E.L."/>
            <person name="Williams K.H."/>
            <person name="Hubbard S.S."/>
            <person name="Banfield J.F."/>
        </authorList>
    </citation>
    <scope>NUCLEOTIDE SEQUENCE [LARGE SCALE GENOMIC DNA]</scope>
</reference>
<sequence>MKKLLTTLAITATILAPVATRAATVTVSDGDLIKGTDLDTVYYYYSGYRYVFPTEKTYKSWYGNDFSTVKTIAMTQLTSYSLGRQNVTYRPGTQLLKITTDPKTYAVGKGGKLRWVQNEAVAKLLWGNDWAKQVHDLPDPFFINYQIGDPIASPSDFSPQSEKDSAPAIWSDKGWPQPAGSQSTGY</sequence>
<feature type="signal peptide" evidence="2">
    <location>
        <begin position="1"/>
        <end position="22"/>
    </location>
</feature>
<dbReference type="AlphaFoldDB" id="A0A1F7UJE7"/>
<dbReference type="Proteomes" id="UP000176603">
    <property type="component" value="Unassembled WGS sequence"/>
</dbReference>
<dbReference type="STRING" id="1802399.A3E39_02840"/>
<keyword evidence="2" id="KW-0732">Signal</keyword>
<protein>
    <submittedName>
        <fullName evidence="3">Uncharacterized protein</fullName>
    </submittedName>
</protein>
<comment type="caution">
    <text evidence="3">The sequence shown here is derived from an EMBL/GenBank/DDBJ whole genome shotgun (WGS) entry which is preliminary data.</text>
</comment>
<evidence type="ECO:0000313" key="4">
    <source>
        <dbReference type="Proteomes" id="UP000176603"/>
    </source>
</evidence>